<accession>A0A380EJK6</accession>
<sequence length="54" mass="6311">MLQKGEQFPIFKLENQDGTVITNDTLKGKRRLYIFILEIIHLLVPQKLVTLETI</sequence>
<keyword evidence="1" id="KW-0560">Oxidoreductase</keyword>
<keyword evidence="1" id="KW-0575">Peroxidase</keyword>
<dbReference type="EMBL" id="UHBY01000003">
    <property type="protein sequence ID" value="SUL36714.1"/>
    <property type="molecule type" value="Genomic_DNA"/>
</dbReference>
<dbReference type="AlphaFoldDB" id="A0A380EJK6"/>
<protein>
    <submittedName>
        <fullName evidence="1">Thiol peroxidase, Bcp-type</fullName>
        <ecNumber evidence="1">1.11.1.15</ecNumber>
    </submittedName>
</protein>
<organism evidence="1 2">
    <name type="scientific">Staphylococcus aureus</name>
    <dbReference type="NCBI Taxonomy" id="1280"/>
    <lineage>
        <taxon>Bacteria</taxon>
        <taxon>Bacillati</taxon>
        <taxon>Bacillota</taxon>
        <taxon>Bacilli</taxon>
        <taxon>Bacillales</taxon>
        <taxon>Staphylococcaceae</taxon>
        <taxon>Staphylococcus</taxon>
    </lineage>
</organism>
<proteinExistence type="predicted"/>
<gene>
    <name evidence="1" type="ORF">NCTC10702_02956</name>
</gene>
<evidence type="ECO:0000313" key="1">
    <source>
        <dbReference type="EMBL" id="SUL36714.1"/>
    </source>
</evidence>
<dbReference type="GO" id="GO:0004601">
    <property type="term" value="F:peroxidase activity"/>
    <property type="evidence" value="ECO:0007669"/>
    <property type="project" value="UniProtKB-KW"/>
</dbReference>
<dbReference type="EC" id="1.11.1.15" evidence="1"/>
<reference evidence="1 2" key="1">
    <citation type="submission" date="2018-06" db="EMBL/GenBank/DDBJ databases">
        <authorList>
            <consortium name="Pathogen Informatics"/>
            <person name="Doyle S."/>
        </authorList>
    </citation>
    <scope>NUCLEOTIDE SEQUENCE [LARGE SCALE GENOMIC DNA]</scope>
    <source>
        <strain evidence="1 2">NCTC10702</strain>
    </source>
</reference>
<dbReference type="Proteomes" id="UP000254116">
    <property type="component" value="Unassembled WGS sequence"/>
</dbReference>
<evidence type="ECO:0000313" key="2">
    <source>
        <dbReference type="Proteomes" id="UP000254116"/>
    </source>
</evidence>
<name>A0A380EJK6_STAAU</name>